<dbReference type="GO" id="GO:0044718">
    <property type="term" value="P:siderophore transmembrane transport"/>
    <property type="evidence" value="ECO:0007669"/>
    <property type="project" value="TreeGrafter"/>
</dbReference>
<feature type="domain" description="TonB-dependent receptor plug" evidence="14">
    <location>
        <begin position="56"/>
        <end position="170"/>
    </location>
</feature>
<evidence type="ECO:0000256" key="8">
    <source>
        <dbReference type="ARBA" id="ARBA00023136"/>
    </source>
</evidence>
<organism evidence="15 16">
    <name type="scientific">Thermomonas brevis</name>
    <dbReference type="NCBI Taxonomy" id="215691"/>
    <lineage>
        <taxon>Bacteria</taxon>
        <taxon>Pseudomonadati</taxon>
        <taxon>Pseudomonadota</taxon>
        <taxon>Gammaproteobacteria</taxon>
        <taxon>Lysobacterales</taxon>
        <taxon>Lysobacteraceae</taxon>
        <taxon>Thermomonas</taxon>
    </lineage>
</organism>
<comment type="subcellular location">
    <subcellularLocation>
        <location evidence="1 10">Cell outer membrane</location>
        <topology evidence="1 10">Multi-pass membrane protein</topology>
    </subcellularLocation>
</comment>
<dbReference type="Proteomes" id="UP000515977">
    <property type="component" value="Chromosome"/>
</dbReference>
<keyword evidence="5 12" id="KW-0732">Signal</keyword>
<keyword evidence="7 11" id="KW-0798">TonB box</keyword>
<dbReference type="GO" id="GO:0015344">
    <property type="term" value="F:siderophore uptake transmembrane transporter activity"/>
    <property type="evidence" value="ECO:0007669"/>
    <property type="project" value="TreeGrafter"/>
</dbReference>
<dbReference type="PANTHER" id="PTHR30069">
    <property type="entry name" value="TONB-DEPENDENT OUTER MEMBRANE RECEPTOR"/>
    <property type="match status" value="1"/>
</dbReference>
<dbReference type="Pfam" id="PF00593">
    <property type="entry name" value="TonB_dep_Rec_b-barrel"/>
    <property type="match status" value="1"/>
</dbReference>
<keyword evidence="4 10" id="KW-0812">Transmembrane</keyword>
<accession>A0A7G9QSE7</accession>
<keyword evidence="3 10" id="KW-1134">Transmembrane beta strand</keyword>
<evidence type="ECO:0000313" key="15">
    <source>
        <dbReference type="EMBL" id="QNN46272.1"/>
    </source>
</evidence>
<keyword evidence="2 10" id="KW-0813">Transport</keyword>
<dbReference type="GO" id="GO:0009279">
    <property type="term" value="C:cell outer membrane"/>
    <property type="evidence" value="ECO:0007669"/>
    <property type="project" value="UniProtKB-SubCell"/>
</dbReference>
<evidence type="ECO:0000259" key="14">
    <source>
        <dbReference type="Pfam" id="PF07715"/>
    </source>
</evidence>
<evidence type="ECO:0000256" key="9">
    <source>
        <dbReference type="ARBA" id="ARBA00023237"/>
    </source>
</evidence>
<dbReference type="EMBL" id="CP060711">
    <property type="protein sequence ID" value="QNN46272.1"/>
    <property type="molecule type" value="Genomic_DNA"/>
</dbReference>
<comment type="similarity">
    <text evidence="10 11">Belongs to the TonB-dependent receptor family.</text>
</comment>
<feature type="domain" description="TonB-dependent receptor-like beta-barrel" evidence="13">
    <location>
        <begin position="443"/>
        <end position="775"/>
    </location>
</feature>
<sequence length="817" mass="90124">MSNRLHPLPLPRIAALASALGIVLAATMPARAADDGKAKTLDAVVVTASRFEQKLTAAPASISIVTSEEIAQRPYASLTDILRDIEGVDVDMEGSNDKNGMGYVSMRGMPADYTLVLVDGRRQSNIGDIYPNYYGSGQSGFIPPVDAIERVEVVRGPMSTLYGSDAMGGVINIITRKSFDAWSGSVAYSHTFQQEDRFGDNDKLDLYLTGPLLKDRLGLTLRAGGYDRDAASRKLPALPLPSPPNPAGSVWDRTISEGRSSAAATNWNAGLRLSFTPNVDHDFLLDYDTSKQDYDNSGTQDTLASLWRVGNNTIPNPAYDPAKPESSANPKTITRRTVMPRGGYATKQRYERDQLALTHIGRWSFGTTTTSLMHNTNRNLGRTMPLMVDERLVLQDLWNAACVAGGAAPYCAGAKMDKLTPAQRAQLEAFLPRPLRTLEIRSWVLDTMLDMQIGDHKLAVGGQYQDAQMEDSVFGMYGDGFVAGTYQPHRQWAVFAEDNWQLVDGLTFTYGLRYDHHNMFGQHLSPRGYLVWNPGERWTLKGGVSTGYKTPKPNQLFEGINGFWGQGDTPVVGNPQLTPETSTNFELAAYYDNQDGFNANATVFLNRFKDKIATADTVRNCEIAAPGEHCVEIGAGWADLGFLIFNQDVNVDRAQSHGVELAAQWQPSARWSLRGNYTYTVSENKTGASKGLPIAGLVTSSTSTPARHMANASLEWKASERISLSLTAEGRYHRYRGVSATTGEHLYYADHTLLHLGGNWRITDRLSFSARINNLLDQDYTSQTCELTVAQNAYSCVDDYLVKDQRRSLWTSLVYRF</sequence>
<dbReference type="AlphaFoldDB" id="A0A7G9QSE7"/>
<evidence type="ECO:0000256" key="11">
    <source>
        <dbReference type="RuleBase" id="RU003357"/>
    </source>
</evidence>
<dbReference type="KEGG" id="tbv:H9L17_14035"/>
<dbReference type="RefSeq" id="WP_187570034.1">
    <property type="nucleotide sequence ID" value="NZ_CP060711.1"/>
</dbReference>
<evidence type="ECO:0000256" key="10">
    <source>
        <dbReference type="PROSITE-ProRule" id="PRU01360"/>
    </source>
</evidence>
<feature type="signal peptide" evidence="12">
    <location>
        <begin position="1"/>
        <end position="32"/>
    </location>
</feature>
<evidence type="ECO:0000256" key="4">
    <source>
        <dbReference type="ARBA" id="ARBA00022692"/>
    </source>
</evidence>
<dbReference type="PROSITE" id="PS52016">
    <property type="entry name" value="TONB_DEPENDENT_REC_3"/>
    <property type="match status" value="1"/>
</dbReference>
<dbReference type="InterPro" id="IPR012910">
    <property type="entry name" value="Plug_dom"/>
</dbReference>
<gene>
    <name evidence="15" type="ORF">H9L17_14035</name>
</gene>
<evidence type="ECO:0000256" key="5">
    <source>
        <dbReference type="ARBA" id="ARBA00022729"/>
    </source>
</evidence>
<feature type="chain" id="PRO_5028859558" evidence="12">
    <location>
        <begin position="33"/>
        <end position="817"/>
    </location>
</feature>
<keyword evidence="6" id="KW-0406">Ion transport</keyword>
<keyword evidence="8 10" id="KW-0472">Membrane</keyword>
<dbReference type="CDD" id="cd01347">
    <property type="entry name" value="ligand_gated_channel"/>
    <property type="match status" value="1"/>
</dbReference>
<dbReference type="InterPro" id="IPR037066">
    <property type="entry name" value="Plug_dom_sf"/>
</dbReference>
<name>A0A7G9QSE7_9GAMM</name>
<proteinExistence type="inferred from homology"/>
<keyword evidence="15" id="KW-0675">Receptor</keyword>
<evidence type="ECO:0000313" key="16">
    <source>
        <dbReference type="Proteomes" id="UP000515977"/>
    </source>
</evidence>
<dbReference type="Gene3D" id="2.170.130.10">
    <property type="entry name" value="TonB-dependent receptor, plug domain"/>
    <property type="match status" value="1"/>
</dbReference>
<dbReference type="InterPro" id="IPR039426">
    <property type="entry name" value="TonB-dep_rcpt-like"/>
</dbReference>
<protein>
    <submittedName>
        <fullName evidence="15">TonB-dependent receptor</fullName>
    </submittedName>
</protein>
<dbReference type="PANTHER" id="PTHR30069:SF53">
    <property type="entry name" value="COLICIN I RECEPTOR-RELATED"/>
    <property type="match status" value="1"/>
</dbReference>
<dbReference type="SUPFAM" id="SSF56935">
    <property type="entry name" value="Porins"/>
    <property type="match status" value="1"/>
</dbReference>
<reference evidence="15 16" key="1">
    <citation type="submission" date="2020-08" db="EMBL/GenBank/DDBJ databases">
        <title>Genome sequence of Thermomonas brevis KACC 16975T.</title>
        <authorList>
            <person name="Hyun D.-W."/>
            <person name="Bae J.-W."/>
        </authorList>
    </citation>
    <scope>NUCLEOTIDE SEQUENCE [LARGE SCALE GENOMIC DNA]</scope>
    <source>
        <strain evidence="15 16">KACC 16975</strain>
    </source>
</reference>
<dbReference type="InterPro" id="IPR036942">
    <property type="entry name" value="Beta-barrel_TonB_sf"/>
</dbReference>
<keyword evidence="9 10" id="KW-0998">Cell outer membrane</keyword>
<keyword evidence="16" id="KW-1185">Reference proteome</keyword>
<evidence type="ECO:0000256" key="12">
    <source>
        <dbReference type="SAM" id="SignalP"/>
    </source>
</evidence>
<evidence type="ECO:0000256" key="3">
    <source>
        <dbReference type="ARBA" id="ARBA00022452"/>
    </source>
</evidence>
<evidence type="ECO:0000256" key="6">
    <source>
        <dbReference type="ARBA" id="ARBA00023065"/>
    </source>
</evidence>
<dbReference type="Pfam" id="PF07715">
    <property type="entry name" value="Plug"/>
    <property type="match status" value="1"/>
</dbReference>
<evidence type="ECO:0000256" key="2">
    <source>
        <dbReference type="ARBA" id="ARBA00022448"/>
    </source>
</evidence>
<evidence type="ECO:0000259" key="13">
    <source>
        <dbReference type="Pfam" id="PF00593"/>
    </source>
</evidence>
<evidence type="ECO:0000256" key="7">
    <source>
        <dbReference type="ARBA" id="ARBA00023077"/>
    </source>
</evidence>
<evidence type="ECO:0000256" key="1">
    <source>
        <dbReference type="ARBA" id="ARBA00004571"/>
    </source>
</evidence>
<dbReference type="InterPro" id="IPR000531">
    <property type="entry name" value="Beta-barrel_TonB"/>
</dbReference>
<dbReference type="Gene3D" id="2.40.170.20">
    <property type="entry name" value="TonB-dependent receptor, beta-barrel domain"/>
    <property type="match status" value="1"/>
</dbReference>